<reference evidence="6 7" key="1">
    <citation type="submission" date="2016-10" db="EMBL/GenBank/DDBJ databases">
        <authorList>
            <person name="de Groot N.N."/>
        </authorList>
    </citation>
    <scope>NUCLEOTIDE SEQUENCE [LARGE SCALE GENOMIC DNA]</scope>
    <source>
        <strain evidence="6">MBHS1</strain>
    </source>
</reference>
<dbReference type="GO" id="GO:0008417">
    <property type="term" value="F:fucosyltransferase activity"/>
    <property type="evidence" value="ECO:0007669"/>
    <property type="project" value="InterPro"/>
</dbReference>
<name>A0A1H6FGK3_9GAMM</name>
<accession>A0A1H6FGK3</accession>
<dbReference type="RefSeq" id="WP_103922085.1">
    <property type="nucleotide sequence ID" value="NZ_FMSV02000553.1"/>
</dbReference>
<evidence type="ECO:0000313" key="6">
    <source>
        <dbReference type="EMBL" id="SEH08551.1"/>
    </source>
</evidence>
<dbReference type="GO" id="GO:0009246">
    <property type="term" value="P:enterobacterial common antigen biosynthetic process"/>
    <property type="evidence" value="ECO:0007669"/>
    <property type="project" value="InterPro"/>
</dbReference>
<keyword evidence="5" id="KW-0472">Membrane</keyword>
<keyword evidence="2" id="KW-0997">Cell inner membrane</keyword>
<dbReference type="Pfam" id="PF07429">
    <property type="entry name" value="Glyco_transf_56"/>
    <property type="match status" value="1"/>
</dbReference>
<organism evidence="6 7">
    <name type="scientific">Candidatus Venteria ishoeyi</name>
    <dbReference type="NCBI Taxonomy" id="1899563"/>
    <lineage>
        <taxon>Bacteria</taxon>
        <taxon>Pseudomonadati</taxon>
        <taxon>Pseudomonadota</taxon>
        <taxon>Gammaproteobacteria</taxon>
        <taxon>Thiotrichales</taxon>
        <taxon>Thiotrichaceae</taxon>
        <taxon>Venteria</taxon>
    </lineage>
</organism>
<evidence type="ECO:0000256" key="3">
    <source>
        <dbReference type="ARBA" id="ARBA00022676"/>
    </source>
</evidence>
<keyword evidence="7" id="KW-1185">Reference proteome</keyword>
<sequence>MNILHLVTDEKFILFFNNIFSDLPNVKNRYLVQSDVNQPLKYIKRLNAWRYIDKYYYLSSLMKEDMDWADCVIIHCMTFNSARIISNIPPHIVKIWSGWGRDYYYLMPGGEAGLLGDETASLLESLVYQGFSYPLLKGTRYLKKLIQNYFIKDAIKHINLFSSPIKNDFYLIKKSISDVFNAEYIQLNYGSIEQTFLPGSQPGGTSLGQNILVGNSATPANNHVEAFRLLAKNKLGNRKIITPLSYGDPKYKDAIIPIGMEILGNKFYPIKDFIPLEQYNKLILKCPIVIMNHRRQQALGNIGAMLYGGAKIFLDEINPLYHFFKENGAYVYSTRLLDECLPEAFNPLNELKIEKNKAILRKFWRHDIVMNNAQVFVDKVNELMDRDNI</sequence>
<dbReference type="OrthoDB" id="1083028at2"/>
<gene>
    <name evidence="6" type="ORF">MBHS_04443</name>
</gene>
<evidence type="ECO:0000256" key="4">
    <source>
        <dbReference type="ARBA" id="ARBA00022679"/>
    </source>
</evidence>
<keyword evidence="3 6" id="KW-0328">Glycosyltransferase</keyword>
<evidence type="ECO:0000256" key="5">
    <source>
        <dbReference type="ARBA" id="ARBA00023136"/>
    </source>
</evidence>
<dbReference type="InterPro" id="IPR009993">
    <property type="entry name" value="WecF"/>
</dbReference>
<dbReference type="AlphaFoldDB" id="A0A1H6FGK3"/>
<dbReference type="EMBL" id="FMSV02000553">
    <property type="protein sequence ID" value="SEH08551.1"/>
    <property type="molecule type" value="Genomic_DNA"/>
</dbReference>
<keyword evidence="1" id="KW-1003">Cell membrane</keyword>
<protein>
    <submittedName>
        <fullName evidence="6">4-alpha-L-fucosyltransferase</fullName>
    </submittedName>
</protein>
<dbReference type="Proteomes" id="UP000236724">
    <property type="component" value="Unassembled WGS sequence"/>
</dbReference>
<evidence type="ECO:0000313" key="7">
    <source>
        <dbReference type="Proteomes" id="UP000236724"/>
    </source>
</evidence>
<evidence type="ECO:0000256" key="1">
    <source>
        <dbReference type="ARBA" id="ARBA00022475"/>
    </source>
</evidence>
<proteinExistence type="predicted"/>
<evidence type="ECO:0000256" key="2">
    <source>
        <dbReference type="ARBA" id="ARBA00022519"/>
    </source>
</evidence>
<keyword evidence="4 6" id="KW-0808">Transferase</keyword>